<dbReference type="Gene3D" id="3.40.190.10">
    <property type="entry name" value="Periplasmic binding protein-like II"/>
    <property type="match status" value="2"/>
</dbReference>
<dbReference type="GO" id="GO:0030976">
    <property type="term" value="F:thiamine pyrophosphate binding"/>
    <property type="evidence" value="ECO:0007669"/>
    <property type="project" value="TreeGrafter"/>
</dbReference>
<dbReference type="RefSeq" id="WP_114832485.1">
    <property type="nucleotide sequence ID" value="NZ_QQTO01000030.1"/>
</dbReference>
<proteinExistence type="predicted"/>
<keyword evidence="1" id="KW-0732">Signal</keyword>
<dbReference type="Pfam" id="PF13416">
    <property type="entry name" value="SBP_bac_8"/>
    <property type="match status" value="1"/>
</dbReference>
<comment type="caution">
    <text evidence="3">The sequence shown here is derived from an EMBL/GenBank/DDBJ whole genome shotgun (WGS) entry which is preliminary data.</text>
</comment>
<dbReference type="AlphaFoldDB" id="A0A370KY64"/>
<evidence type="ECO:0000256" key="2">
    <source>
        <dbReference type="ARBA" id="ARBA00022764"/>
    </source>
</evidence>
<dbReference type="PANTHER" id="PTHR30006">
    <property type="entry name" value="THIAMINE-BINDING PERIPLASMIC PROTEIN-RELATED"/>
    <property type="match status" value="1"/>
</dbReference>
<dbReference type="InterPro" id="IPR006311">
    <property type="entry name" value="TAT_signal"/>
</dbReference>
<dbReference type="EMBL" id="QQTP01000025">
    <property type="protein sequence ID" value="RDJ19939.1"/>
    <property type="molecule type" value="Genomic_DNA"/>
</dbReference>
<protein>
    <submittedName>
        <fullName evidence="3">Extracellular solute-binding protein</fullName>
    </submittedName>
</protein>
<keyword evidence="2" id="KW-0574">Periplasm</keyword>
<organism evidence="3 4">
    <name type="scientific">Bosea caraganae</name>
    <dbReference type="NCBI Taxonomy" id="2763117"/>
    <lineage>
        <taxon>Bacteria</taxon>
        <taxon>Pseudomonadati</taxon>
        <taxon>Pseudomonadota</taxon>
        <taxon>Alphaproteobacteria</taxon>
        <taxon>Hyphomicrobiales</taxon>
        <taxon>Boseaceae</taxon>
        <taxon>Bosea</taxon>
    </lineage>
</organism>
<dbReference type="GO" id="GO:0015888">
    <property type="term" value="P:thiamine transport"/>
    <property type="evidence" value="ECO:0007669"/>
    <property type="project" value="TreeGrafter"/>
</dbReference>
<evidence type="ECO:0000313" key="4">
    <source>
        <dbReference type="Proteomes" id="UP000255207"/>
    </source>
</evidence>
<reference evidence="4" key="1">
    <citation type="submission" date="2018-07" db="EMBL/GenBank/DDBJ databases">
        <authorList>
            <person name="Safronova V.I."/>
            <person name="Chirak E.R."/>
            <person name="Sazanova A.L."/>
        </authorList>
    </citation>
    <scope>NUCLEOTIDE SEQUENCE [LARGE SCALE GENOMIC DNA]</scope>
    <source>
        <strain evidence="4">RCAM04685</strain>
    </source>
</reference>
<dbReference type="GO" id="GO:0030288">
    <property type="term" value="C:outer membrane-bounded periplasmic space"/>
    <property type="evidence" value="ECO:0007669"/>
    <property type="project" value="TreeGrafter"/>
</dbReference>
<dbReference type="SUPFAM" id="SSF53850">
    <property type="entry name" value="Periplasmic binding protein-like II"/>
    <property type="match status" value="1"/>
</dbReference>
<keyword evidence="4" id="KW-1185">Reference proteome</keyword>
<accession>A0A370KY64</accession>
<evidence type="ECO:0000256" key="1">
    <source>
        <dbReference type="ARBA" id="ARBA00022729"/>
    </source>
</evidence>
<dbReference type="PROSITE" id="PS51318">
    <property type="entry name" value="TAT"/>
    <property type="match status" value="1"/>
</dbReference>
<name>A0A370KY64_9HYPH</name>
<dbReference type="PANTHER" id="PTHR30006:SF2">
    <property type="entry name" value="ABC TRANSPORTER SUBSTRATE-BINDING PROTEIN"/>
    <property type="match status" value="1"/>
</dbReference>
<dbReference type="GO" id="GO:0030975">
    <property type="term" value="F:thiamine binding"/>
    <property type="evidence" value="ECO:0007669"/>
    <property type="project" value="TreeGrafter"/>
</dbReference>
<dbReference type="OrthoDB" id="9766989at2"/>
<dbReference type="Proteomes" id="UP000255207">
    <property type="component" value="Unassembled WGS sequence"/>
</dbReference>
<sequence length="356" mass="38784">MNGSHDRNSGLVANRRQFLAAAGAGLALSFAIKGARADGPAFTIMTVGGTWGDAIRKIICEPFAAKHGLTLAFDNRPNAQQLAVLQASRGKPTIDTIELGGPRLGQATALGLIDKIDPALAPNIKRVFPALKDEFWAARSIAPWVMTFDKRVFSKEEVEKRGWSILLDPKVKGRVAIPNFGWMGEMWLNSVNQAAGGSYDRLDPGFELASKVIKENGGVVMISNDQGLKLFTTGEIVAAPFWSGRTIELQRKNLPLDFAFVKGWSPYGFGFSVVSGVARPDLSQQFVDFSLSDEPQLTFARQFAYVPTLQDLKVPDDMPDSKVSAAAFDLAANLDYSQVARFSDSSLERWNKQVVG</sequence>
<evidence type="ECO:0000313" key="3">
    <source>
        <dbReference type="EMBL" id="RDJ19939.1"/>
    </source>
</evidence>
<gene>
    <name evidence="3" type="ORF">DWE98_27335</name>
</gene>
<dbReference type="InterPro" id="IPR006059">
    <property type="entry name" value="SBP"/>
</dbReference>